<comment type="caution">
    <text evidence="1">The sequence shown here is derived from an EMBL/GenBank/DDBJ whole genome shotgun (WGS) entry which is preliminary data.</text>
</comment>
<proteinExistence type="predicted"/>
<evidence type="ECO:0000313" key="1">
    <source>
        <dbReference type="EMBL" id="CAD7012677.1"/>
    </source>
</evidence>
<dbReference type="EMBL" id="CAJHJT010000056">
    <property type="protein sequence ID" value="CAD7012677.1"/>
    <property type="molecule type" value="Genomic_DNA"/>
</dbReference>
<evidence type="ECO:0000313" key="2">
    <source>
        <dbReference type="Proteomes" id="UP000606786"/>
    </source>
</evidence>
<dbReference type="AlphaFoldDB" id="A0A811VBQ7"/>
<sequence>MKNVGEANDPERWLSYSVYLGIDKVGSYLCLRYTSTRSCLALIRHKNELELEFPSPTTSPHQPTYRYFATDITSRATTGNELECEM</sequence>
<keyword evidence="2" id="KW-1185">Reference proteome</keyword>
<reference evidence="1" key="1">
    <citation type="submission" date="2020-11" db="EMBL/GenBank/DDBJ databases">
        <authorList>
            <person name="Whitehead M."/>
        </authorList>
    </citation>
    <scope>NUCLEOTIDE SEQUENCE</scope>
    <source>
        <strain evidence="1">EGII</strain>
    </source>
</reference>
<protein>
    <submittedName>
        <fullName evidence="1">(Mediterranean fruit fly) hypothetical protein</fullName>
    </submittedName>
</protein>
<organism evidence="1 2">
    <name type="scientific">Ceratitis capitata</name>
    <name type="common">Mediterranean fruit fly</name>
    <name type="synonym">Tephritis capitata</name>
    <dbReference type="NCBI Taxonomy" id="7213"/>
    <lineage>
        <taxon>Eukaryota</taxon>
        <taxon>Metazoa</taxon>
        <taxon>Ecdysozoa</taxon>
        <taxon>Arthropoda</taxon>
        <taxon>Hexapoda</taxon>
        <taxon>Insecta</taxon>
        <taxon>Pterygota</taxon>
        <taxon>Neoptera</taxon>
        <taxon>Endopterygota</taxon>
        <taxon>Diptera</taxon>
        <taxon>Brachycera</taxon>
        <taxon>Muscomorpha</taxon>
        <taxon>Tephritoidea</taxon>
        <taxon>Tephritidae</taxon>
        <taxon>Ceratitis</taxon>
        <taxon>Ceratitis</taxon>
    </lineage>
</organism>
<gene>
    <name evidence="1" type="ORF">CCAP1982_LOCUS20784</name>
</gene>
<dbReference type="Proteomes" id="UP000606786">
    <property type="component" value="Unassembled WGS sequence"/>
</dbReference>
<accession>A0A811VBQ7</accession>
<name>A0A811VBQ7_CERCA</name>